<reference evidence="1 2" key="1">
    <citation type="journal article" date="2013" name="BMC Genomics">
        <title>The miniature genome of a carnivorous plant Genlisea aurea contains a low number of genes and short non-coding sequences.</title>
        <authorList>
            <person name="Leushkin E.V."/>
            <person name="Sutormin R.A."/>
            <person name="Nabieva E.R."/>
            <person name="Penin A.A."/>
            <person name="Kondrashov A.S."/>
            <person name="Logacheva M.D."/>
        </authorList>
    </citation>
    <scope>NUCLEOTIDE SEQUENCE [LARGE SCALE GENOMIC DNA]</scope>
</reference>
<dbReference type="Proteomes" id="UP000015453">
    <property type="component" value="Unassembled WGS sequence"/>
</dbReference>
<dbReference type="EMBL" id="AUSU01004117">
    <property type="protein sequence ID" value="EPS65636.1"/>
    <property type="molecule type" value="Genomic_DNA"/>
</dbReference>
<sequence>MECEFRHPYQELQFSKPLDAPRYHQWHEEVKTFNKEAAIAIRLPVVEQLVKNSNPEDVIHTLDPLFMVNKVLQLENVIRRRQHWKTFRFTTDRPLNEKDMPTFNHALYPWAKDLMILLRNEIDLGSQCLEKVKIVQRDLLLTETYARLFLENPLNEKWRKLYPLQDFLIRVWAWDIHSKVEVYKHTIRTKDGVAEVPLPLSLASQYDMDLEMCQEFANFKATRMAMIPENVRRTFAYHATEESIKAYNFDVYLWYRNRQTALKEQQIFDTDQLAERFHEYLEWEAECELVSIHRRVERCRESSLPAPPQPKTEAEVIRLAIEFRNHRLAVGLPPYAHWEKQCKLADHYQRHLPCEHGALPAMIDTFLHRCVEEREDAAAGTTDGQCKLLPTQLFAKKLTAPEDEQLSLACKPAKIGSPRKQFSAKRIAALRTKGLQEENSSFARKVVYDLLLDFLHANAFKRGRTTFMDSLFELPIEKLVDLVAIYVLHVQVMEHYKFAQRMAELLNEDPAPNPLMPHAYVFGQEFFVY</sequence>
<name>S8CLI3_9LAMI</name>
<protein>
    <submittedName>
        <fullName evidence="1">Uncharacterized protein</fullName>
    </submittedName>
</protein>
<dbReference type="AlphaFoldDB" id="S8CLI3"/>
<evidence type="ECO:0000313" key="2">
    <source>
        <dbReference type="Proteomes" id="UP000015453"/>
    </source>
</evidence>
<comment type="caution">
    <text evidence="1">The sequence shown here is derived from an EMBL/GenBank/DDBJ whole genome shotgun (WGS) entry which is preliminary data.</text>
</comment>
<organism evidence="1 2">
    <name type="scientific">Genlisea aurea</name>
    <dbReference type="NCBI Taxonomy" id="192259"/>
    <lineage>
        <taxon>Eukaryota</taxon>
        <taxon>Viridiplantae</taxon>
        <taxon>Streptophyta</taxon>
        <taxon>Embryophyta</taxon>
        <taxon>Tracheophyta</taxon>
        <taxon>Spermatophyta</taxon>
        <taxon>Magnoliopsida</taxon>
        <taxon>eudicotyledons</taxon>
        <taxon>Gunneridae</taxon>
        <taxon>Pentapetalae</taxon>
        <taxon>asterids</taxon>
        <taxon>lamiids</taxon>
        <taxon>Lamiales</taxon>
        <taxon>Lentibulariaceae</taxon>
        <taxon>Genlisea</taxon>
    </lineage>
</organism>
<proteinExistence type="predicted"/>
<feature type="non-terminal residue" evidence="1">
    <location>
        <position position="529"/>
    </location>
</feature>
<accession>S8CLI3</accession>
<evidence type="ECO:0000313" key="1">
    <source>
        <dbReference type="EMBL" id="EPS65636.1"/>
    </source>
</evidence>
<keyword evidence="2" id="KW-1185">Reference proteome</keyword>
<gene>
    <name evidence="1" type="ORF">M569_09140</name>
</gene>